<dbReference type="RefSeq" id="XP_012798718.1">
    <property type="nucleotide sequence ID" value="XM_012943264.3"/>
</dbReference>
<sequence>MTSVELKAKANSESIDSCLSKIPRIPSVVSQMENKYLHTFCNFSPDYVSQYLVFLTNIHTSTLDSALLCLSILCWYGIATFSSPYLLQGLFLLRLVGLCIKRHRLPVDKVYSWSLNSSIMSFELCWPGRQKKNIISYHHDKPKSIWVEAVNCDTSCPVQITYTDEKAIGSGSFGVVYIATLSDDRKVAIKKVLQDKRYKNRELQILRKLKHCNIVSLYYYFYSTSSSKPNETYLNLIQEYIPQTLSRLIKHYWRIRQIIPLVYVKLYSFQLLRGLAYIHNQGVCHRDIKPQNLLIHPDQGLLKICDFGSAKMLNPDEPNVSYICSRYYRAPELIFGATHYTVQIDMWSAGCVIGELLLGRPLFPGESGVDQLVEIIKVLGTPTREQIHEMNPHYSEFKFPNIQGCSWEKLIRNRSTNTAAFYVLGKLLVYSPKTRMTACNILSCCFFNDLILPPPGHSIDATGYLPSGKPAPNFLNQFTEQELSYLPKEMTTRLRALRASKSQSVVNLSTLEKCESNICKKNNLSTPASSSIPKSERVKLRNSKTSHENLITPRSSLQLPKGIKKDQRSSVSSIFTCRTGVINQTNSVHHNLFPNMISSVNESRSNQYARRPSQDSMLDNLKTNSSKIFQQSHLSFSTNQVTSIDPKINDEKCPSNNTNTIHEDSFQSNCTS</sequence>
<dbReference type="GO" id="GO:0090090">
    <property type="term" value="P:negative regulation of canonical Wnt signaling pathway"/>
    <property type="evidence" value="ECO:0007669"/>
    <property type="project" value="TreeGrafter"/>
</dbReference>
<keyword evidence="3" id="KW-0808">Transferase</keyword>
<dbReference type="GO" id="GO:0070507">
    <property type="term" value="P:regulation of microtubule cytoskeleton organization"/>
    <property type="evidence" value="ECO:0007669"/>
    <property type="project" value="TreeGrafter"/>
</dbReference>
<gene>
    <name evidence="10" type="primary">GSK3B_2</name>
    <name evidence="10" type="ORF">MS3_00009666</name>
    <name evidence="11" type="ORF">MS3_07368</name>
</gene>
<evidence type="ECO:0000256" key="3">
    <source>
        <dbReference type="ARBA" id="ARBA00022679"/>
    </source>
</evidence>
<reference evidence="10" key="4">
    <citation type="journal article" date="2022" name="PLoS Pathog.">
        <title>Chromosome-level genome of Schistosoma haematobium underpins genome-wide explorations of molecular variation.</title>
        <authorList>
            <person name="Stroehlein A.J."/>
            <person name="Korhonen P.K."/>
            <person name="Lee V.V."/>
            <person name="Ralph S.A."/>
            <person name="Mentink-Kane M."/>
            <person name="You H."/>
            <person name="McManus D.P."/>
            <person name="Tchuente L.T."/>
            <person name="Stothard J.R."/>
            <person name="Kaur P."/>
            <person name="Dudchenko O."/>
            <person name="Aiden E.L."/>
            <person name="Yang B."/>
            <person name="Yang H."/>
            <person name="Emery A.M."/>
            <person name="Webster B.L."/>
            <person name="Brindley P.J."/>
            <person name="Rollinson D."/>
            <person name="Chang B.C.H."/>
            <person name="Gasser R.B."/>
            <person name="Young N.D."/>
        </authorList>
    </citation>
    <scope>NUCLEOTIDE SEQUENCE</scope>
</reference>
<dbReference type="Pfam" id="PF00069">
    <property type="entry name" value="Pkinase"/>
    <property type="match status" value="1"/>
</dbReference>
<dbReference type="CTD" id="24594687"/>
<keyword evidence="6 7" id="KW-0067">ATP-binding</keyword>
<dbReference type="Gene3D" id="1.10.510.10">
    <property type="entry name" value="Transferase(Phosphotransferase) domain 1"/>
    <property type="match status" value="1"/>
</dbReference>
<name>A0A095C9H8_SCHHA</name>
<keyword evidence="2" id="KW-0723">Serine/threonine-protein kinase</keyword>
<dbReference type="AlphaFoldDB" id="A0A095C9H8"/>
<evidence type="ECO:0000313" key="10">
    <source>
        <dbReference type="EMBL" id="KAH9579556.1"/>
    </source>
</evidence>
<dbReference type="Proteomes" id="UP000471633">
    <property type="component" value="Unassembled WGS sequence"/>
</dbReference>
<reference evidence="10" key="3">
    <citation type="submission" date="2021-06" db="EMBL/GenBank/DDBJ databases">
        <title>Chromosome-level genome assembly for S. haematobium.</title>
        <authorList>
            <person name="Stroehlein A.J."/>
        </authorList>
    </citation>
    <scope>NUCLEOTIDE SEQUENCE</scope>
</reference>
<feature type="region of interest" description="Disordered" evidence="8">
    <location>
        <begin position="649"/>
        <end position="672"/>
    </location>
</feature>
<dbReference type="InterPro" id="IPR008271">
    <property type="entry name" value="Ser/Thr_kinase_AS"/>
</dbReference>
<feature type="domain" description="Protein kinase" evidence="9">
    <location>
        <begin position="162"/>
        <end position="447"/>
    </location>
</feature>
<comment type="similarity">
    <text evidence="1">Belongs to the protein kinase superfamily. CMGC Ser/Thr protein kinase family. GSK-3 subfamily.</text>
</comment>
<dbReference type="GO" id="GO:0032436">
    <property type="term" value="P:positive regulation of proteasomal ubiquitin-dependent protein catabolic process"/>
    <property type="evidence" value="ECO:0007669"/>
    <property type="project" value="TreeGrafter"/>
</dbReference>
<dbReference type="PROSITE" id="PS00108">
    <property type="entry name" value="PROTEIN_KINASE_ST"/>
    <property type="match status" value="1"/>
</dbReference>
<evidence type="ECO:0000256" key="7">
    <source>
        <dbReference type="PROSITE-ProRule" id="PRU10141"/>
    </source>
</evidence>
<reference evidence="11" key="1">
    <citation type="journal article" date="2012" name="Nat. Genet.">
        <title>Whole-genome sequence of Schistosoma haematobium.</title>
        <authorList>
            <person name="Young N.D."/>
            <person name="Jex A.R."/>
            <person name="Li B."/>
            <person name="Liu S."/>
            <person name="Yang L."/>
            <person name="Xiong Z."/>
            <person name="Li Y."/>
            <person name="Cantacessi C."/>
            <person name="Hall R.S."/>
            <person name="Xu X."/>
            <person name="Chen F."/>
            <person name="Wu X."/>
            <person name="Zerlotini A."/>
            <person name="Oliveira G."/>
            <person name="Hofmann A."/>
            <person name="Zhang G."/>
            <person name="Fang X."/>
            <person name="Kang Y."/>
            <person name="Campbell B.E."/>
            <person name="Loukas A."/>
            <person name="Ranganathan S."/>
            <person name="Rollinson D."/>
            <person name="Rinaldi G."/>
            <person name="Brindley P.J."/>
            <person name="Yang H."/>
            <person name="Wang J."/>
            <person name="Wang J."/>
            <person name="Gasser R.B."/>
        </authorList>
    </citation>
    <scope>NUCLEOTIDE SEQUENCE [LARGE SCALE GENOMIC DNA]</scope>
</reference>
<keyword evidence="4 7" id="KW-0547">Nucleotide-binding</keyword>
<evidence type="ECO:0000256" key="5">
    <source>
        <dbReference type="ARBA" id="ARBA00022777"/>
    </source>
</evidence>
<dbReference type="STRING" id="6185.A0A095C9H8"/>
<keyword evidence="12" id="KW-1185">Reference proteome</keyword>
<dbReference type="GO" id="GO:0005634">
    <property type="term" value="C:nucleus"/>
    <property type="evidence" value="ECO:0007669"/>
    <property type="project" value="TreeGrafter"/>
</dbReference>
<dbReference type="InterPro" id="IPR011009">
    <property type="entry name" value="Kinase-like_dom_sf"/>
</dbReference>
<dbReference type="PANTHER" id="PTHR24057:SF0">
    <property type="entry name" value="PROTEIN KINASE SHAGGY-RELATED"/>
    <property type="match status" value="1"/>
</dbReference>
<dbReference type="InterPro" id="IPR017441">
    <property type="entry name" value="Protein_kinase_ATP_BS"/>
</dbReference>
<dbReference type="GO" id="GO:0007165">
    <property type="term" value="P:signal transduction"/>
    <property type="evidence" value="ECO:0007669"/>
    <property type="project" value="TreeGrafter"/>
</dbReference>
<feature type="compositionally biased region" description="Polar residues" evidence="8">
    <location>
        <begin position="654"/>
        <end position="672"/>
    </location>
</feature>
<feature type="binding site" evidence="7">
    <location>
        <position position="191"/>
    </location>
    <ligand>
        <name>ATP</name>
        <dbReference type="ChEBI" id="CHEBI:30616"/>
    </ligand>
</feature>
<proteinExistence type="inferred from homology"/>
<dbReference type="KEGG" id="shx:MS3_00009666"/>
<dbReference type="PANTHER" id="PTHR24057">
    <property type="entry name" value="GLYCOGEN SYNTHASE KINASE-3 ALPHA"/>
    <property type="match status" value="1"/>
</dbReference>
<dbReference type="CDD" id="cd14137">
    <property type="entry name" value="STKc_GSK3"/>
    <property type="match status" value="1"/>
</dbReference>
<dbReference type="GO" id="GO:0005829">
    <property type="term" value="C:cytosol"/>
    <property type="evidence" value="ECO:0007669"/>
    <property type="project" value="TreeGrafter"/>
</dbReference>
<evidence type="ECO:0000313" key="12">
    <source>
        <dbReference type="Proteomes" id="UP000471633"/>
    </source>
</evidence>
<dbReference type="EMBL" id="KL251106">
    <property type="protein sequence ID" value="KGB38958.1"/>
    <property type="molecule type" value="Genomic_DNA"/>
</dbReference>
<organism evidence="11">
    <name type="scientific">Schistosoma haematobium</name>
    <name type="common">Blood fluke</name>
    <dbReference type="NCBI Taxonomy" id="6185"/>
    <lineage>
        <taxon>Eukaryota</taxon>
        <taxon>Metazoa</taxon>
        <taxon>Spiralia</taxon>
        <taxon>Lophotrochozoa</taxon>
        <taxon>Platyhelminthes</taxon>
        <taxon>Trematoda</taxon>
        <taxon>Digenea</taxon>
        <taxon>Strigeidida</taxon>
        <taxon>Schistosomatoidea</taxon>
        <taxon>Schistosomatidae</taxon>
        <taxon>Schistosoma</taxon>
    </lineage>
</organism>
<evidence type="ECO:0000313" key="11">
    <source>
        <dbReference type="EMBL" id="KGB38958.1"/>
    </source>
</evidence>
<dbReference type="Gene3D" id="3.30.200.20">
    <property type="entry name" value="Phosphorylase Kinase, domain 1"/>
    <property type="match status" value="1"/>
</dbReference>
<evidence type="ECO:0000256" key="2">
    <source>
        <dbReference type="ARBA" id="ARBA00022527"/>
    </source>
</evidence>
<evidence type="ECO:0000256" key="8">
    <source>
        <dbReference type="SAM" id="MobiDB-lite"/>
    </source>
</evidence>
<dbReference type="PROSITE" id="PS50011">
    <property type="entry name" value="PROTEIN_KINASE_DOM"/>
    <property type="match status" value="1"/>
</dbReference>
<dbReference type="EMBL" id="AMPZ03000008">
    <property type="protein sequence ID" value="KAH9579556.1"/>
    <property type="molecule type" value="Genomic_DNA"/>
</dbReference>
<dbReference type="SUPFAM" id="SSF56112">
    <property type="entry name" value="Protein kinase-like (PK-like)"/>
    <property type="match status" value="1"/>
</dbReference>
<dbReference type="InterPro" id="IPR039192">
    <property type="entry name" value="STKc_GSK3"/>
</dbReference>
<dbReference type="GO" id="GO:0030154">
    <property type="term" value="P:cell differentiation"/>
    <property type="evidence" value="ECO:0007669"/>
    <property type="project" value="TreeGrafter"/>
</dbReference>
<evidence type="ECO:0000256" key="4">
    <source>
        <dbReference type="ARBA" id="ARBA00022741"/>
    </source>
</evidence>
<dbReference type="InterPro" id="IPR000719">
    <property type="entry name" value="Prot_kinase_dom"/>
</dbReference>
<dbReference type="GeneID" id="24594687"/>
<protein>
    <submittedName>
        <fullName evidence="10 11">Glycogen synthase kinase-3 beta</fullName>
    </submittedName>
</protein>
<evidence type="ECO:0000256" key="1">
    <source>
        <dbReference type="ARBA" id="ARBA00005527"/>
    </source>
</evidence>
<reference evidence="10" key="2">
    <citation type="journal article" date="2019" name="Gigascience">
        <title>High-quality Schistosoma haematobium genome achieved by single-molecule and long-range sequencing.</title>
        <authorList>
            <person name="Stroehlein A.J."/>
            <person name="Korhonen P.K."/>
            <person name="Chong T.M."/>
            <person name="Lim Y.L."/>
            <person name="Chan K.G."/>
            <person name="Webster B."/>
            <person name="Rollinson D."/>
            <person name="Brindley P.J."/>
            <person name="Gasser R.B."/>
            <person name="Young N.D."/>
        </authorList>
    </citation>
    <scope>NUCLEOTIDE SEQUENCE</scope>
</reference>
<evidence type="ECO:0000256" key="6">
    <source>
        <dbReference type="ARBA" id="ARBA00022840"/>
    </source>
</evidence>
<dbReference type="GO" id="GO:0030424">
    <property type="term" value="C:axon"/>
    <property type="evidence" value="ECO:0007669"/>
    <property type="project" value="TreeGrafter"/>
</dbReference>
<dbReference type="PROSITE" id="PS00107">
    <property type="entry name" value="PROTEIN_KINASE_ATP"/>
    <property type="match status" value="1"/>
</dbReference>
<dbReference type="FunFam" id="1.10.510.10:FF:000082">
    <property type="entry name" value="Shaggy-related protein kinase kappa"/>
    <property type="match status" value="1"/>
</dbReference>
<dbReference type="GO" id="GO:0004674">
    <property type="term" value="F:protein serine/threonine kinase activity"/>
    <property type="evidence" value="ECO:0007669"/>
    <property type="project" value="UniProtKB-KW"/>
</dbReference>
<dbReference type="SMART" id="SM00220">
    <property type="entry name" value="S_TKc"/>
    <property type="match status" value="1"/>
</dbReference>
<dbReference type="InterPro" id="IPR050591">
    <property type="entry name" value="GSK-3"/>
</dbReference>
<evidence type="ECO:0000259" key="9">
    <source>
        <dbReference type="PROSITE" id="PS50011"/>
    </source>
</evidence>
<keyword evidence="5 11" id="KW-0418">Kinase</keyword>
<accession>A0A095C9H8</accession>
<dbReference type="GO" id="GO:0005524">
    <property type="term" value="F:ATP binding"/>
    <property type="evidence" value="ECO:0007669"/>
    <property type="project" value="UniProtKB-UniRule"/>
</dbReference>